<dbReference type="NCBIfam" id="TIGR01125">
    <property type="entry name" value="30S ribosomal protein S12 methylthiotransferase RimO"/>
    <property type="match status" value="1"/>
</dbReference>
<dbReference type="InterPro" id="IPR006638">
    <property type="entry name" value="Elp3/MiaA/NifB-like_rSAM"/>
</dbReference>
<dbReference type="InterPro" id="IPR020612">
    <property type="entry name" value="Methylthiotransferase_CS"/>
</dbReference>
<evidence type="ECO:0000256" key="5">
    <source>
        <dbReference type="ARBA" id="ARBA00022723"/>
    </source>
</evidence>
<keyword evidence="6" id="KW-0408">Iron</keyword>
<dbReference type="GO" id="GO:0035599">
    <property type="term" value="F:aspartic acid methylthiotransferase activity"/>
    <property type="evidence" value="ECO:0007669"/>
    <property type="project" value="TreeGrafter"/>
</dbReference>
<dbReference type="SFLD" id="SFLDF00274">
    <property type="entry name" value="ribosomal_protein_S12_methylth"/>
    <property type="match status" value="1"/>
</dbReference>
<dbReference type="GO" id="GO:0006400">
    <property type="term" value="P:tRNA modification"/>
    <property type="evidence" value="ECO:0007669"/>
    <property type="project" value="InterPro"/>
</dbReference>
<dbReference type="InterPro" id="IPR058240">
    <property type="entry name" value="rSAM_sf"/>
</dbReference>
<dbReference type="Gene3D" id="3.40.50.12160">
    <property type="entry name" value="Methylthiotransferase, N-terminal domain"/>
    <property type="match status" value="1"/>
</dbReference>
<evidence type="ECO:0000256" key="3">
    <source>
        <dbReference type="ARBA" id="ARBA00022490"/>
    </source>
</evidence>
<name>A0A0F9RFN7_9ZZZZ</name>
<evidence type="ECO:0000256" key="1">
    <source>
        <dbReference type="ARBA" id="ARBA00001966"/>
    </source>
</evidence>
<keyword evidence="5" id="KW-0479">Metal-binding</keyword>
<dbReference type="SFLD" id="SFLDG01082">
    <property type="entry name" value="B12-binding_domain_containing"/>
    <property type="match status" value="1"/>
</dbReference>
<dbReference type="InterPro" id="IPR038135">
    <property type="entry name" value="Methylthiotransferase_N_sf"/>
</dbReference>
<dbReference type="InterPro" id="IPR007197">
    <property type="entry name" value="rSAM"/>
</dbReference>
<comment type="caution">
    <text evidence="10">The sequence shown here is derived from an EMBL/GenBank/DDBJ whole genome shotgun (WGS) entry which is preliminary data.</text>
</comment>
<dbReference type="GO" id="GO:0046872">
    <property type="term" value="F:metal ion binding"/>
    <property type="evidence" value="ECO:0007669"/>
    <property type="project" value="UniProtKB-KW"/>
</dbReference>
<reference evidence="10" key="1">
    <citation type="journal article" date="2015" name="Nature">
        <title>Complex archaea that bridge the gap between prokaryotes and eukaryotes.</title>
        <authorList>
            <person name="Spang A."/>
            <person name="Saw J.H."/>
            <person name="Jorgensen S.L."/>
            <person name="Zaremba-Niedzwiedzka K."/>
            <person name="Martijn J."/>
            <person name="Lind A.E."/>
            <person name="van Eijk R."/>
            <person name="Schleper C."/>
            <person name="Guy L."/>
            <person name="Ettema T.J."/>
        </authorList>
    </citation>
    <scope>NUCLEOTIDE SEQUENCE</scope>
</reference>
<sequence>MKKVALISFGCAKNLVDSEVMLGYLEKEGYTFVTTPGEADIVIFNTCGFIEPAKQEARGALKDAVAFKKKGKKTVVAGCYVERYKERLMKKYPEIDIWLGVNDFDKIAQAIEGKPFKKSQHCFLYDHASPRYIQTPPSWAYVKISEGCSHKCSFCAIPFIKGPYRSRSVSSILKEVEKLSSRGVKEINLISQDTTYFGRDQGLEDGLSLLLKELLKVQEIEWIRILYGYPEEISDSLLGVMQEERICSYLDIPFQHSNSGIIKKMKRGMDGRRALKFIQKLREKLPDIALRTSLVVGFPGEGVKEFEDLEKFIQEARFDHLGVFTYSKEEGTDCFDLGDPVKESMKKKRRDKIMAIQSEISFENNKKYLNQSLDVLIEGIPKENPDILIGRGRFQAPEVDGMILIDAPRKWEKMVNTIQKVEITGGDVYDLYGKLAK</sequence>
<dbReference type="CDD" id="cd01335">
    <property type="entry name" value="Radical_SAM"/>
    <property type="match status" value="1"/>
</dbReference>
<keyword evidence="7" id="KW-0411">Iron-sulfur</keyword>
<dbReference type="InterPro" id="IPR012340">
    <property type="entry name" value="NA-bd_OB-fold"/>
</dbReference>
<gene>
    <name evidence="10" type="ORF">LCGC14_0652830</name>
</gene>
<dbReference type="NCBIfam" id="TIGR00089">
    <property type="entry name" value="MiaB/RimO family radical SAM methylthiotransferase"/>
    <property type="match status" value="1"/>
</dbReference>
<dbReference type="PROSITE" id="PS51449">
    <property type="entry name" value="MTTASE_N"/>
    <property type="match status" value="1"/>
</dbReference>
<evidence type="ECO:0000256" key="7">
    <source>
        <dbReference type="ARBA" id="ARBA00023014"/>
    </source>
</evidence>
<dbReference type="SUPFAM" id="SSF102114">
    <property type="entry name" value="Radical SAM enzymes"/>
    <property type="match status" value="1"/>
</dbReference>
<dbReference type="Gene3D" id="3.80.30.20">
    <property type="entry name" value="tm_1862 like domain"/>
    <property type="match status" value="1"/>
</dbReference>
<evidence type="ECO:0000256" key="6">
    <source>
        <dbReference type="ARBA" id="ARBA00023004"/>
    </source>
</evidence>
<keyword evidence="3" id="KW-0963">Cytoplasm</keyword>
<feature type="domain" description="MTTase N-terminal" evidence="8">
    <location>
        <begin position="2"/>
        <end position="116"/>
    </location>
</feature>
<dbReference type="PANTHER" id="PTHR43837:SF1">
    <property type="entry name" value="RIBOSOMAL PROTEIN US12 METHYLTHIOTRANSFERASE RIMO"/>
    <property type="match status" value="1"/>
</dbReference>
<dbReference type="SFLD" id="SFLDG01061">
    <property type="entry name" value="methylthiotransferase"/>
    <property type="match status" value="1"/>
</dbReference>
<evidence type="ECO:0000313" key="10">
    <source>
        <dbReference type="EMBL" id="KKN48442.1"/>
    </source>
</evidence>
<dbReference type="PROSITE" id="PS51918">
    <property type="entry name" value="RADICAL_SAM"/>
    <property type="match status" value="1"/>
</dbReference>
<dbReference type="HAMAP" id="MF_01865">
    <property type="entry name" value="MTTase_RimO"/>
    <property type="match status" value="1"/>
</dbReference>
<dbReference type="Pfam" id="PF18693">
    <property type="entry name" value="TRAM_2"/>
    <property type="match status" value="1"/>
</dbReference>
<evidence type="ECO:0000256" key="2">
    <source>
        <dbReference type="ARBA" id="ARBA00022485"/>
    </source>
</evidence>
<protein>
    <submittedName>
        <fullName evidence="10">Uncharacterized protein</fullName>
    </submittedName>
</protein>
<dbReference type="PANTHER" id="PTHR43837">
    <property type="entry name" value="RIBOSOMAL PROTEIN S12 METHYLTHIOTRANSFERASE RIMO"/>
    <property type="match status" value="1"/>
</dbReference>
<dbReference type="EMBL" id="LAZR01001221">
    <property type="protein sequence ID" value="KKN48442.1"/>
    <property type="molecule type" value="Genomic_DNA"/>
</dbReference>
<proteinExistence type="inferred from homology"/>
<dbReference type="GO" id="GO:0051539">
    <property type="term" value="F:4 iron, 4 sulfur cluster binding"/>
    <property type="evidence" value="ECO:0007669"/>
    <property type="project" value="UniProtKB-KW"/>
</dbReference>
<dbReference type="InterPro" id="IPR005839">
    <property type="entry name" value="Methylthiotransferase"/>
</dbReference>
<dbReference type="InterPro" id="IPR023404">
    <property type="entry name" value="rSAM_horseshoe"/>
</dbReference>
<comment type="cofactor">
    <cofactor evidence="1">
        <name>[4Fe-4S] cluster</name>
        <dbReference type="ChEBI" id="CHEBI:49883"/>
    </cofactor>
</comment>
<dbReference type="InterPro" id="IPR002792">
    <property type="entry name" value="TRAM_dom"/>
</dbReference>
<dbReference type="PROSITE" id="PS01278">
    <property type="entry name" value="MTTASE_RADICAL"/>
    <property type="match status" value="1"/>
</dbReference>
<feature type="domain" description="Radical SAM core" evidence="9">
    <location>
        <begin position="134"/>
        <end position="363"/>
    </location>
</feature>
<keyword evidence="2" id="KW-0004">4Fe-4S</keyword>
<evidence type="ECO:0000256" key="4">
    <source>
        <dbReference type="ARBA" id="ARBA00022691"/>
    </source>
</evidence>
<dbReference type="Gene3D" id="2.40.50.140">
    <property type="entry name" value="Nucleic acid-binding proteins"/>
    <property type="match status" value="1"/>
</dbReference>
<dbReference type="Pfam" id="PF00919">
    <property type="entry name" value="UPF0004"/>
    <property type="match status" value="1"/>
</dbReference>
<dbReference type="FunFam" id="3.40.50.12160:FF:000003">
    <property type="entry name" value="CDK5 regulatory subunit-associated protein 1"/>
    <property type="match status" value="1"/>
</dbReference>
<evidence type="ECO:0000259" key="9">
    <source>
        <dbReference type="PROSITE" id="PS51918"/>
    </source>
</evidence>
<dbReference type="InterPro" id="IPR013848">
    <property type="entry name" value="Methylthiotransferase_N"/>
</dbReference>
<dbReference type="AlphaFoldDB" id="A0A0F9RFN7"/>
<organism evidence="10">
    <name type="scientific">marine sediment metagenome</name>
    <dbReference type="NCBI Taxonomy" id="412755"/>
    <lineage>
        <taxon>unclassified sequences</taxon>
        <taxon>metagenomes</taxon>
        <taxon>ecological metagenomes</taxon>
    </lineage>
</organism>
<keyword evidence="4" id="KW-0949">S-adenosyl-L-methionine</keyword>
<dbReference type="FunFam" id="3.80.30.20:FF:000001">
    <property type="entry name" value="tRNA-2-methylthio-N(6)-dimethylallyladenosine synthase 2"/>
    <property type="match status" value="1"/>
</dbReference>
<dbReference type="SFLD" id="SFLDS00029">
    <property type="entry name" value="Radical_SAM"/>
    <property type="match status" value="1"/>
</dbReference>
<accession>A0A0F9RFN7</accession>
<dbReference type="GO" id="GO:0005829">
    <property type="term" value="C:cytosol"/>
    <property type="evidence" value="ECO:0007669"/>
    <property type="project" value="TreeGrafter"/>
</dbReference>
<dbReference type="Pfam" id="PF04055">
    <property type="entry name" value="Radical_SAM"/>
    <property type="match status" value="1"/>
</dbReference>
<dbReference type="SMART" id="SM00729">
    <property type="entry name" value="Elp3"/>
    <property type="match status" value="1"/>
</dbReference>
<dbReference type="InterPro" id="IPR005840">
    <property type="entry name" value="Ribosomal_uS12_MeSTrfase_RimO"/>
</dbReference>
<evidence type="ECO:0000259" key="8">
    <source>
        <dbReference type="PROSITE" id="PS51449"/>
    </source>
</evidence>